<dbReference type="InterPro" id="IPR036291">
    <property type="entry name" value="NAD(P)-bd_dom_sf"/>
</dbReference>
<name>D2R3J2_PIRSD</name>
<dbReference type="Proteomes" id="UP000001887">
    <property type="component" value="Chromosome"/>
</dbReference>
<dbReference type="GO" id="GO:0008324">
    <property type="term" value="F:monoatomic cation transmembrane transporter activity"/>
    <property type="evidence" value="ECO:0007669"/>
    <property type="project" value="InterPro"/>
</dbReference>
<dbReference type="PANTHER" id="PTHR43833">
    <property type="entry name" value="POTASSIUM CHANNEL PROTEIN 2-RELATED-RELATED"/>
    <property type="match status" value="1"/>
</dbReference>
<dbReference type="eggNOG" id="COG0569">
    <property type="taxonomic scope" value="Bacteria"/>
</dbReference>
<evidence type="ECO:0000313" key="4">
    <source>
        <dbReference type="Proteomes" id="UP000001887"/>
    </source>
</evidence>
<dbReference type="InterPro" id="IPR036721">
    <property type="entry name" value="RCK_C_sf"/>
</dbReference>
<dbReference type="Gene3D" id="3.40.50.720">
    <property type="entry name" value="NAD(P)-binding Rossmann-like Domain"/>
    <property type="match status" value="1"/>
</dbReference>
<dbReference type="OrthoDB" id="9776294at2"/>
<dbReference type="PANTHER" id="PTHR43833:SF7">
    <property type="entry name" value="KTR SYSTEM POTASSIUM UPTAKE PROTEIN C"/>
    <property type="match status" value="1"/>
</dbReference>
<dbReference type="AlphaFoldDB" id="D2R3J2"/>
<evidence type="ECO:0000259" key="1">
    <source>
        <dbReference type="PROSITE" id="PS51201"/>
    </source>
</evidence>
<dbReference type="InterPro" id="IPR006037">
    <property type="entry name" value="RCK_C"/>
</dbReference>
<feature type="domain" description="RCK N-terminal" evidence="1">
    <location>
        <begin position="1"/>
        <end position="117"/>
    </location>
</feature>
<dbReference type="InterPro" id="IPR003148">
    <property type="entry name" value="RCK_N"/>
</dbReference>
<dbReference type="KEGG" id="psl:Psta_2276"/>
<keyword evidence="4" id="KW-1185">Reference proteome</keyword>
<dbReference type="STRING" id="530564.Psta_2276"/>
<dbReference type="PROSITE" id="PS51201">
    <property type="entry name" value="RCK_N"/>
    <property type="match status" value="1"/>
</dbReference>
<dbReference type="GO" id="GO:0006813">
    <property type="term" value="P:potassium ion transport"/>
    <property type="evidence" value="ECO:0007669"/>
    <property type="project" value="InterPro"/>
</dbReference>
<dbReference type="SUPFAM" id="SSF51735">
    <property type="entry name" value="NAD(P)-binding Rossmann-fold domains"/>
    <property type="match status" value="1"/>
</dbReference>
<dbReference type="SUPFAM" id="SSF116726">
    <property type="entry name" value="TrkA C-terminal domain-like"/>
    <property type="match status" value="1"/>
</dbReference>
<evidence type="ECO:0000313" key="3">
    <source>
        <dbReference type="EMBL" id="ADB16946.1"/>
    </source>
</evidence>
<feature type="domain" description="RCK C-terminal" evidence="2">
    <location>
        <begin position="134"/>
        <end position="225"/>
    </location>
</feature>
<gene>
    <name evidence="3" type="ordered locus">Psta_2276</name>
</gene>
<dbReference type="Pfam" id="PF02254">
    <property type="entry name" value="TrkA_N"/>
    <property type="match status" value="1"/>
</dbReference>
<proteinExistence type="predicted"/>
<reference evidence="3 4" key="1">
    <citation type="journal article" date="2009" name="Stand. Genomic Sci.">
        <title>Complete genome sequence of Pirellula staleyi type strain (ATCC 27377).</title>
        <authorList>
            <person name="Clum A."/>
            <person name="Tindall B.J."/>
            <person name="Sikorski J."/>
            <person name="Ivanova N."/>
            <person name="Mavrommatis K."/>
            <person name="Lucas S."/>
            <person name="Glavina del Rio T."/>
            <person name="Nolan M."/>
            <person name="Chen F."/>
            <person name="Tice H."/>
            <person name="Pitluck S."/>
            <person name="Cheng J.F."/>
            <person name="Chertkov O."/>
            <person name="Brettin T."/>
            <person name="Han C."/>
            <person name="Detter J.C."/>
            <person name="Kuske C."/>
            <person name="Bruce D."/>
            <person name="Goodwin L."/>
            <person name="Ovchinikova G."/>
            <person name="Pati A."/>
            <person name="Mikhailova N."/>
            <person name="Chen A."/>
            <person name="Palaniappan K."/>
            <person name="Land M."/>
            <person name="Hauser L."/>
            <person name="Chang Y.J."/>
            <person name="Jeffries C.D."/>
            <person name="Chain P."/>
            <person name="Rohde M."/>
            <person name="Goker M."/>
            <person name="Bristow J."/>
            <person name="Eisen J.A."/>
            <person name="Markowitz V."/>
            <person name="Hugenholtz P."/>
            <person name="Kyrpides N.C."/>
            <person name="Klenk H.P."/>
            <person name="Lapidus A."/>
        </authorList>
    </citation>
    <scope>NUCLEOTIDE SEQUENCE [LARGE SCALE GENOMIC DNA]</scope>
    <source>
        <strain evidence="4">ATCC 27377 / DSM 6068 / ICPB 4128</strain>
    </source>
</reference>
<dbReference type="PROSITE" id="PS51202">
    <property type="entry name" value="RCK_C"/>
    <property type="match status" value="1"/>
</dbReference>
<dbReference type="InterPro" id="IPR050721">
    <property type="entry name" value="Trk_Ktr_HKT_K-transport"/>
</dbReference>
<dbReference type="EMBL" id="CP001848">
    <property type="protein sequence ID" value="ADB16946.1"/>
    <property type="molecule type" value="Genomic_DNA"/>
</dbReference>
<dbReference type="HOGENOM" id="CLU_046525_3_2_0"/>
<dbReference type="Gene3D" id="3.30.70.1450">
    <property type="entry name" value="Regulator of K+ conductance, C-terminal domain"/>
    <property type="match status" value="1"/>
</dbReference>
<organism evidence="3 4">
    <name type="scientific">Pirellula staleyi (strain ATCC 27377 / DSM 6068 / ICPB 4128)</name>
    <name type="common">Pirella staleyi</name>
    <dbReference type="NCBI Taxonomy" id="530564"/>
    <lineage>
        <taxon>Bacteria</taxon>
        <taxon>Pseudomonadati</taxon>
        <taxon>Planctomycetota</taxon>
        <taxon>Planctomycetia</taxon>
        <taxon>Pirellulales</taxon>
        <taxon>Pirellulaceae</taxon>
        <taxon>Pirellula</taxon>
    </lineage>
</organism>
<accession>D2R3J2</accession>
<sequence length="225" mass="24542">MQRVAVIGLGRFGMNLAQQLGQNRVEVIAIDRNHRLVDDVKEEVTLAVCLDSTDDGALVSHELHQCDVCVVAIGENFEASLLTATALKRLGAPCVIVRAQTASHAEIFRRLGADEVIQPETESGRQLARRLANPRLEDIIELSDGYSLIEIRAPQAFHGKTLEQLALRSKYRVNLVAIKRATDEKNEAGEPVLITNYVPQASDIVEGTDLLMLVGSDAAIATLPK</sequence>
<evidence type="ECO:0000259" key="2">
    <source>
        <dbReference type="PROSITE" id="PS51202"/>
    </source>
</evidence>
<protein>
    <submittedName>
        <fullName evidence="3">TrkA-N domain protein</fullName>
    </submittedName>
</protein>